<dbReference type="InterPro" id="IPR037165">
    <property type="entry name" value="AldOxase/xan_DH_Mopterin-bd_sf"/>
</dbReference>
<evidence type="ECO:0000313" key="2">
    <source>
        <dbReference type="EMBL" id="SHH52351.1"/>
    </source>
</evidence>
<dbReference type="Pfam" id="PF02738">
    <property type="entry name" value="MoCoBD_1"/>
    <property type="match status" value="1"/>
</dbReference>
<dbReference type="Proteomes" id="UP000184139">
    <property type="component" value="Unassembled WGS sequence"/>
</dbReference>
<dbReference type="Pfam" id="PF01315">
    <property type="entry name" value="Ald_Xan_dh_C"/>
    <property type="match status" value="1"/>
</dbReference>
<dbReference type="InterPro" id="IPR046867">
    <property type="entry name" value="AldOxase/xan_DH_MoCoBD2"/>
</dbReference>
<dbReference type="InterPro" id="IPR000674">
    <property type="entry name" value="Ald_Oxase/Xan_DH_a/b"/>
</dbReference>
<feature type="domain" description="Aldehyde oxidase/xanthine dehydrogenase a/b hammerhead" evidence="1">
    <location>
        <begin position="24"/>
        <end position="130"/>
    </location>
</feature>
<dbReference type="OrthoDB" id="9775084at2"/>
<dbReference type="EMBL" id="FQXS01000003">
    <property type="protein sequence ID" value="SHH52351.1"/>
    <property type="molecule type" value="Genomic_DNA"/>
</dbReference>
<gene>
    <name evidence="2" type="ORF">SAMN02745124_00827</name>
</gene>
<dbReference type="SUPFAM" id="SSF54665">
    <property type="entry name" value="CO dehydrogenase molybdoprotein N-domain-like"/>
    <property type="match status" value="1"/>
</dbReference>
<keyword evidence="3" id="KW-1185">Reference proteome</keyword>
<organism evidence="2 3">
    <name type="scientific">Desulfofustis glycolicus DSM 9705</name>
    <dbReference type="NCBI Taxonomy" id="1121409"/>
    <lineage>
        <taxon>Bacteria</taxon>
        <taxon>Pseudomonadati</taxon>
        <taxon>Thermodesulfobacteriota</taxon>
        <taxon>Desulfobulbia</taxon>
        <taxon>Desulfobulbales</taxon>
        <taxon>Desulfocapsaceae</taxon>
        <taxon>Desulfofustis</taxon>
    </lineage>
</organism>
<dbReference type="Gene3D" id="3.90.1170.50">
    <property type="entry name" value="Aldehyde oxidase/xanthine dehydrogenase, a/b hammerhead"/>
    <property type="match status" value="1"/>
</dbReference>
<sequence length="771" mass="83030">MTDNDRTVAIGESMIRPDALTKVRGEERFAVDHYPSGLLWAGVKRAGIPHGHLLSVVTDEAAKIPGVCAVLTAADINGTNRQGVIRKDQPVLVDERIRHCGDPVALVVAETQEILAVALEQIRFEVEPLEPVFDPCAALRSDAPLLHPDHPDGNALFTAHITVGAGENGFADCAEMVEGEFDLPRQAHAFLETENGWARADNDGRVEITVSTQTPFRDRSEVAEALGLSVDRVRIIAPYCGGAFGGKDGITVQSLLALAALHCPGRPVKMWWRREESFLAGVKRHPARLLYRLGADRSGTLAALSVEAWFDTGPYDHLGGVVAALGIEHAGGPYRIPHVDLKTRAVYTNNPVSGAFRGFGVPQVAAAMESMMDLLARRLQLCPLELRRRNALVRGDHCPAGSTRQGSIGLTACLDRLATHPLWTTREQWRAAAGPHRSHGTGIAAVAHGMGYGPLVPDTATAAIELLPDGRFSVQAGVVDMGQGNAATYLQMAADILNQPPDRLLLILPDTDRTFPCGSSSASRTTFTYANALIPAARKLRELLLARASEMMLVQDHREMLLVPGAVRHLPSGRDIELARLGSLLSRDERFVSHHYRAPAARETPSDNSNLRLHGFPHLIFSHAVHLARVEVDELTGRVSVAAYLSISDCGRIINPVVFSGQQEGAVAQGIGYALCEDVLVDRGQIRTADLATYILPTSLDVPPLETLAVSLSEHDGPFGLKGAGEIGIDAPAPALANAVEDACSIRLTRFPLTAERVLGALTERNNPRRS</sequence>
<dbReference type="PANTHER" id="PTHR11908">
    <property type="entry name" value="XANTHINE DEHYDROGENASE"/>
    <property type="match status" value="1"/>
</dbReference>
<protein>
    <submittedName>
        <fullName evidence="2">Xanthine dehydrogenase, molybdenum binding subunit apoprotein</fullName>
    </submittedName>
</protein>
<evidence type="ECO:0000259" key="1">
    <source>
        <dbReference type="SMART" id="SM01008"/>
    </source>
</evidence>
<dbReference type="InterPro" id="IPR036856">
    <property type="entry name" value="Ald_Oxase/Xan_DH_a/b_sf"/>
</dbReference>
<dbReference type="GO" id="GO:0005506">
    <property type="term" value="F:iron ion binding"/>
    <property type="evidence" value="ECO:0007669"/>
    <property type="project" value="InterPro"/>
</dbReference>
<evidence type="ECO:0000313" key="3">
    <source>
        <dbReference type="Proteomes" id="UP000184139"/>
    </source>
</evidence>
<dbReference type="SUPFAM" id="SSF56003">
    <property type="entry name" value="Molybdenum cofactor-binding domain"/>
    <property type="match status" value="1"/>
</dbReference>
<dbReference type="InterPro" id="IPR008274">
    <property type="entry name" value="AldOxase/xan_DH_MoCoBD1"/>
</dbReference>
<dbReference type="GO" id="GO:0016491">
    <property type="term" value="F:oxidoreductase activity"/>
    <property type="evidence" value="ECO:0007669"/>
    <property type="project" value="InterPro"/>
</dbReference>
<dbReference type="STRING" id="1121409.SAMN02745124_00827"/>
<dbReference type="InterPro" id="IPR016208">
    <property type="entry name" value="Ald_Oxase/xanthine_DH-like"/>
</dbReference>
<dbReference type="AlphaFoldDB" id="A0A1M5TNV7"/>
<accession>A0A1M5TNV7</accession>
<dbReference type="Gene3D" id="3.30.365.10">
    <property type="entry name" value="Aldehyde oxidase/xanthine dehydrogenase, molybdopterin binding domain"/>
    <property type="match status" value="4"/>
</dbReference>
<dbReference type="SMART" id="SM01008">
    <property type="entry name" value="Ald_Xan_dh_C"/>
    <property type="match status" value="1"/>
</dbReference>
<dbReference type="RefSeq" id="WP_073373557.1">
    <property type="nucleotide sequence ID" value="NZ_FQXS01000003.1"/>
</dbReference>
<dbReference type="Pfam" id="PF20256">
    <property type="entry name" value="MoCoBD_2"/>
    <property type="match status" value="1"/>
</dbReference>
<proteinExistence type="predicted"/>
<reference evidence="2 3" key="1">
    <citation type="submission" date="2016-11" db="EMBL/GenBank/DDBJ databases">
        <authorList>
            <person name="Jaros S."/>
            <person name="Januszkiewicz K."/>
            <person name="Wedrychowicz H."/>
        </authorList>
    </citation>
    <scope>NUCLEOTIDE SEQUENCE [LARGE SCALE GENOMIC DNA]</scope>
    <source>
        <strain evidence="2 3">DSM 9705</strain>
    </source>
</reference>
<dbReference type="PANTHER" id="PTHR11908:SF157">
    <property type="entry name" value="XANTHINE DEHYDROGENASE SUBUNIT D-RELATED"/>
    <property type="match status" value="1"/>
</dbReference>
<name>A0A1M5TNV7_9BACT</name>